<dbReference type="InterPro" id="IPR000644">
    <property type="entry name" value="CBS_dom"/>
</dbReference>
<dbReference type="InterPro" id="IPR046342">
    <property type="entry name" value="CBS_dom_sf"/>
</dbReference>
<dbReference type="Pfam" id="PF00571">
    <property type="entry name" value="CBS"/>
    <property type="match status" value="2"/>
</dbReference>
<dbReference type="PROSITE" id="PS50914">
    <property type="entry name" value="BON"/>
    <property type="match status" value="1"/>
</dbReference>
<dbReference type="InterPro" id="IPR017080">
    <property type="entry name" value="UCP036990_CBS_BON"/>
</dbReference>
<sequence>MRVETLMTTPVLGILPSASIGEAIRTMLSRRISGLPVIDESGALVGIVSEGDLILRGEFGTESNASWWTQLLKGSGQLASEYVRAYGRRVSDVMTTDVQTIPPGAPIAEAVKLMQQHRIKRLPVVEGGRVIGILSRADLLAELDRLITTPQPTPDDNALKAAIEKSLATRPWGGLIDVQVKAGEVHLTGTIFDDRERRAAIVLAENAPGVKKVVDDLVWMEPISGTVLAP</sequence>
<reference evidence="5 6" key="1">
    <citation type="submission" date="2019-09" db="EMBL/GenBank/DDBJ databases">
        <title>Segnochrobactrum spirostomi gen. nov., sp. nov., isolated from the ciliate Spirostomum cf. yagiui and description of a novel family, Segnochrobactraceae fam. nov. within the order Rhizobiales of the class Alphaproteobacteria.</title>
        <authorList>
            <person name="Akter S."/>
            <person name="Shazib S.U.A."/>
            <person name="Shin M.K."/>
        </authorList>
    </citation>
    <scope>NUCLEOTIDE SEQUENCE [LARGE SCALE GENOMIC DNA]</scope>
    <source>
        <strain evidence="5 6">Sp-1</strain>
    </source>
</reference>
<name>A0A6A7Y0Y3_9HYPH</name>
<dbReference type="RefSeq" id="WP_153479867.1">
    <property type="nucleotide sequence ID" value="NZ_VWNA01000001.1"/>
</dbReference>
<evidence type="ECO:0000313" key="6">
    <source>
        <dbReference type="Proteomes" id="UP000332515"/>
    </source>
</evidence>
<accession>A0A6A7Y0Y3</accession>
<feature type="domain" description="CBS" evidence="4">
    <location>
        <begin position="94"/>
        <end position="149"/>
    </location>
</feature>
<dbReference type="Pfam" id="PF04972">
    <property type="entry name" value="BON"/>
    <property type="match status" value="1"/>
</dbReference>
<comment type="caution">
    <text evidence="5">The sequence shown here is derived from an EMBL/GenBank/DDBJ whole genome shotgun (WGS) entry which is preliminary data.</text>
</comment>
<proteinExistence type="predicted"/>
<evidence type="ECO:0000256" key="1">
    <source>
        <dbReference type="ARBA" id="ARBA00023122"/>
    </source>
</evidence>
<dbReference type="InterPro" id="IPR007055">
    <property type="entry name" value="BON_dom"/>
</dbReference>
<dbReference type="CDD" id="cd04586">
    <property type="entry name" value="CBS_pair_BON_assoc"/>
    <property type="match status" value="1"/>
</dbReference>
<dbReference type="PIRSF" id="PIRSF036990">
    <property type="entry name" value="UCP036990_CBS_BON"/>
    <property type="match status" value="1"/>
</dbReference>
<dbReference type="Gene3D" id="3.10.580.10">
    <property type="entry name" value="CBS-domain"/>
    <property type="match status" value="1"/>
</dbReference>
<dbReference type="Gene3D" id="3.30.1340.30">
    <property type="match status" value="1"/>
</dbReference>
<dbReference type="PANTHER" id="PTHR43080">
    <property type="entry name" value="CBS DOMAIN-CONTAINING PROTEIN CBSX3, MITOCHONDRIAL"/>
    <property type="match status" value="1"/>
</dbReference>
<dbReference type="SUPFAM" id="SSF54631">
    <property type="entry name" value="CBS-domain pair"/>
    <property type="match status" value="1"/>
</dbReference>
<evidence type="ECO:0000259" key="4">
    <source>
        <dbReference type="PROSITE" id="PS51371"/>
    </source>
</evidence>
<dbReference type="InterPro" id="IPR051257">
    <property type="entry name" value="Diverse_CBS-Domain"/>
</dbReference>
<dbReference type="SMART" id="SM00116">
    <property type="entry name" value="CBS"/>
    <property type="match status" value="2"/>
</dbReference>
<keyword evidence="6" id="KW-1185">Reference proteome</keyword>
<feature type="domain" description="BON" evidence="3">
    <location>
        <begin position="155"/>
        <end position="221"/>
    </location>
</feature>
<dbReference type="PROSITE" id="PS51371">
    <property type="entry name" value="CBS"/>
    <property type="match status" value="2"/>
</dbReference>
<gene>
    <name evidence="5" type="ORF">F0357_08140</name>
</gene>
<organism evidence="5 6">
    <name type="scientific">Segnochrobactrum spirostomi</name>
    <dbReference type="NCBI Taxonomy" id="2608987"/>
    <lineage>
        <taxon>Bacteria</taxon>
        <taxon>Pseudomonadati</taxon>
        <taxon>Pseudomonadota</taxon>
        <taxon>Alphaproteobacteria</taxon>
        <taxon>Hyphomicrobiales</taxon>
        <taxon>Segnochrobactraceae</taxon>
        <taxon>Segnochrobactrum</taxon>
    </lineage>
</organism>
<keyword evidence="1 2" id="KW-0129">CBS domain</keyword>
<evidence type="ECO:0000256" key="2">
    <source>
        <dbReference type="PROSITE-ProRule" id="PRU00703"/>
    </source>
</evidence>
<dbReference type="AlphaFoldDB" id="A0A6A7Y0Y3"/>
<dbReference type="PANTHER" id="PTHR43080:SF26">
    <property type="entry name" value="REGULATORY PROTEIN"/>
    <property type="match status" value="1"/>
</dbReference>
<protein>
    <submittedName>
        <fullName evidence="5">CBS domain-containing protein</fullName>
    </submittedName>
</protein>
<dbReference type="EMBL" id="VWNA01000001">
    <property type="protein sequence ID" value="MQT12624.1"/>
    <property type="molecule type" value="Genomic_DNA"/>
</dbReference>
<feature type="domain" description="CBS" evidence="4">
    <location>
        <begin position="7"/>
        <end position="63"/>
    </location>
</feature>
<evidence type="ECO:0000259" key="3">
    <source>
        <dbReference type="PROSITE" id="PS50914"/>
    </source>
</evidence>
<evidence type="ECO:0000313" key="5">
    <source>
        <dbReference type="EMBL" id="MQT12624.1"/>
    </source>
</evidence>
<dbReference type="Proteomes" id="UP000332515">
    <property type="component" value="Unassembled WGS sequence"/>
</dbReference>